<keyword evidence="8" id="KW-0808">Transferase</keyword>
<comment type="cofactor">
    <cofactor evidence="1">
        <name>Mn(2+)</name>
        <dbReference type="ChEBI" id="CHEBI:29035"/>
    </cofactor>
</comment>
<dbReference type="Proteomes" id="UP000677054">
    <property type="component" value="Unassembled WGS sequence"/>
</dbReference>
<proteinExistence type="inferred from homology"/>
<evidence type="ECO:0000256" key="5">
    <source>
        <dbReference type="ARBA" id="ARBA00011748"/>
    </source>
</evidence>
<evidence type="ECO:0000256" key="3">
    <source>
        <dbReference type="ARBA" id="ARBA00004922"/>
    </source>
</evidence>
<evidence type="ECO:0000313" key="24">
    <source>
        <dbReference type="EMBL" id="CAD7248195.1"/>
    </source>
</evidence>
<dbReference type="FunFam" id="3.90.550.50:FF:000017">
    <property type="entry name" value="Glycoprotein-N-acetylgalactosamine 3-beta-galactosyltransferase 1"/>
    <property type="match status" value="1"/>
</dbReference>
<evidence type="ECO:0000256" key="1">
    <source>
        <dbReference type="ARBA" id="ARBA00001936"/>
    </source>
</evidence>
<evidence type="ECO:0000259" key="23">
    <source>
        <dbReference type="Pfam" id="PF02434"/>
    </source>
</evidence>
<keyword evidence="13" id="KW-1133">Transmembrane helix</keyword>
<keyword evidence="9" id="KW-0812">Transmembrane</keyword>
<dbReference type="GO" id="GO:0016020">
    <property type="term" value="C:membrane"/>
    <property type="evidence" value="ECO:0007669"/>
    <property type="project" value="UniProtKB-SubCell"/>
</dbReference>
<evidence type="ECO:0000256" key="6">
    <source>
        <dbReference type="ARBA" id="ARBA00012557"/>
    </source>
</evidence>
<evidence type="ECO:0000313" key="25">
    <source>
        <dbReference type="Proteomes" id="UP000677054"/>
    </source>
</evidence>
<keyword evidence="7" id="KW-0328">Glycosyltransferase</keyword>
<keyword evidence="17" id="KW-0464">Manganese</keyword>
<dbReference type="OrthoDB" id="414175at2759"/>
<comment type="pathway">
    <text evidence="3">Protein modification; protein glycosylation.</text>
</comment>
<keyword evidence="16" id="KW-0325">Glycoprotein</keyword>
<evidence type="ECO:0000256" key="4">
    <source>
        <dbReference type="ARBA" id="ARBA00006462"/>
    </source>
</evidence>
<evidence type="ECO:0000256" key="12">
    <source>
        <dbReference type="ARBA" id="ARBA00022968"/>
    </source>
</evidence>
<keyword evidence="15" id="KW-1015">Disulfide bond</keyword>
<evidence type="ECO:0000256" key="20">
    <source>
        <dbReference type="ARBA" id="ARBA00042009"/>
    </source>
</evidence>
<evidence type="ECO:0000256" key="19">
    <source>
        <dbReference type="ARBA" id="ARBA00041226"/>
    </source>
</evidence>
<dbReference type="UniPathway" id="UPA00378"/>
<dbReference type="Gene3D" id="3.90.550.50">
    <property type="match status" value="1"/>
</dbReference>
<name>A0A7R9A4S1_9CRUS</name>
<reference evidence="24" key="1">
    <citation type="submission" date="2020-11" db="EMBL/GenBank/DDBJ databases">
        <authorList>
            <person name="Tran Van P."/>
        </authorList>
    </citation>
    <scope>NUCLEOTIDE SEQUENCE</scope>
</reference>
<evidence type="ECO:0000256" key="14">
    <source>
        <dbReference type="ARBA" id="ARBA00023136"/>
    </source>
</evidence>
<comment type="subcellular location">
    <subcellularLocation>
        <location evidence="2">Membrane</location>
        <topology evidence="2">Single-pass type II membrane protein</topology>
    </subcellularLocation>
</comment>
<dbReference type="EMBL" id="LR901255">
    <property type="protein sequence ID" value="CAD7248195.1"/>
    <property type="molecule type" value="Genomic_DNA"/>
</dbReference>
<evidence type="ECO:0000256" key="11">
    <source>
        <dbReference type="ARBA" id="ARBA00022741"/>
    </source>
</evidence>
<keyword evidence="12" id="KW-0735">Signal-anchor</keyword>
<dbReference type="Pfam" id="PF02434">
    <property type="entry name" value="Fringe"/>
    <property type="match status" value="1"/>
</dbReference>
<evidence type="ECO:0000256" key="17">
    <source>
        <dbReference type="ARBA" id="ARBA00023211"/>
    </source>
</evidence>
<keyword evidence="14" id="KW-0472">Membrane</keyword>
<dbReference type="PANTHER" id="PTHR23033">
    <property type="entry name" value="BETA1,3-GALACTOSYLTRANSFERASE"/>
    <property type="match status" value="1"/>
</dbReference>
<keyword evidence="25" id="KW-1185">Reference proteome</keyword>
<comment type="function">
    <text evidence="22">Glycosyltransferase that generates the core 1 O-glycan Gal-beta1-3GalNAc-alpha1-Ser/Thr (T antigen), which is a precursor for many extended O-glycans in glycoproteins.</text>
</comment>
<dbReference type="InterPro" id="IPR026050">
    <property type="entry name" value="C1GALT1/C1GALT1_chp1"/>
</dbReference>
<evidence type="ECO:0000256" key="13">
    <source>
        <dbReference type="ARBA" id="ARBA00022989"/>
    </source>
</evidence>
<evidence type="ECO:0000256" key="9">
    <source>
        <dbReference type="ARBA" id="ARBA00022692"/>
    </source>
</evidence>
<protein>
    <recommendedName>
        <fullName evidence="18">Glycoprotein-N-acetylgalactosamine 3-beta-galactosyltransferase 1</fullName>
        <ecNumber evidence="6">2.4.1.122</ecNumber>
    </recommendedName>
    <alternativeName>
        <fullName evidence="20">Core 1 O-glycan T-synthase</fullName>
    </alternativeName>
    <alternativeName>
        <fullName evidence="21">Core 1 UDP-galactose:N-acetylgalactosamine-alpha-R beta 1,3-galactosyltransferase 1</fullName>
    </alternativeName>
    <alternativeName>
        <fullName evidence="19">Core 1 beta1,3-galactosyltransferase 1</fullName>
    </alternativeName>
</protein>
<keyword evidence="11" id="KW-0547">Nucleotide-binding</keyword>
<evidence type="ECO:0000256" key="21">
    <source>
        <dbReference type="ARBA" id="ARBA00043065"/>
    </source>
</evidence>
<dbReference type="EMBL" id="CAJPEV010001738">
    <property type="protein sequence ID" value="CAG0894121.1"/>
    <property type="molecule type" value="Genomic_DNA"/>
</dbReference>
<comment type="similarity">
    <text evidence="4">Belongs to the glycosyltransferase 31 family. Beta3-Gal-T subfamily.</text>
</comment>
<dbReference type="EC" id="2.4.1.122" evidence="6"/>
<dbReference type="GO" id="GO:0030145">
    <property type="term" value="F:manganese ion binding"/>
    <property type="evidence" value="ECO:0007669"/>
    <property type="project" value="UniProtKB-ARBA"/>
</dbReference>
<evidence type="ECO:0000256" key="18">
    <source>
        <dbReference type="ARBA" id="ARBA00040898"/>
    </source>
</evidence>
<evidence type="ECO:0000256" key="8">
    <source>
        <dbReference type="ARBA" id="ARBA00022679"/>
    </source>
</evidence>
<dbReference type="InterPro" id="IPR003378">
    <property type="entry name" value="Fringe-like_glycosylTrfase"/>
</dbReference>
<dbReference type="GO" id="GO:0000166">
    <property type="term" value="F:nucleotide binding"/>
    <property type="evidence" value="ECO:0007669"/>
    <property type="project" value="UniProtKB-KW"/>
</dbReference>
<evidence type="ECO:0000256" key="16">
    <source>
        <dbReference type="ARBA" id="ARBA00023180"/>
    </source>
</evidence>
<evidence type="ECO:0000256" key="10">
    <source>
        <dbReference type="ARBA" id="ARBA00022723"/>
    </source>
</evidence>
<accession>A0A7R9A4S1</accession>
<evidence type="ECO:0000256" key="15">
    <source>
        <dbReference type="ARBA" id="ARBA00023157"/>
    </source>
</evidence>
<feature type="domain" description="Fringe-like glycosyltransferase" evidence="23">
    <location>
        <begin position="102"/>
        <end position="265"/>
    </location>
</feature>
<evidence type="ECO:0000256" key="7">
    <source>
        <dbReference type="ARBA" id="ARBA00022676"/>
    </source>
</evidence>
<sequence length="411" mass="47211">MAKRWWMADILPKEAYEQSKRLRSGTTSLSIRGEMGKDHSQPWRKFRVVTAAIQNSRVEREQGPVPLGGDPPALRRRGVEKYRLLTLTGDGTSSEEKKVRVLCWVMTQPDNHEKKARHVRDTWGKRCDVLLFMSSQDGPNVFIDDYADPSLPTVALKVEEGRQHLSKKSHEAFRYIYEHHLDDADWFLKADDDTYVVMENLRFMLHDRDPQEAVFFGSHFKYFMSGGAGYVLSREAVKKFVEQALPNPELCRLGNAEDVSMWHCLHAVGVKAADARDELGRWRFLPFTPEHHLTPGFSAGKHEWLWRDSLYPYREGPECCSDTAISFHYISPTNMHALEYLIYRLRPYGAECDRPGNSVGECCSDTAISFHYISPTNMHALEYLIYRLRPYGAECDRPGNSVDTGGFKPMP</sequence>
<evidence type="ECO:0000256" key="22">
    <source>
        <dbReference type="ARBA" id="ARBA00059245"/>
    </source>
</evidence>
<gene>
    <name evidence="24" type="ORF">DSTB1V02_LOCUS8015</name>
</gene>
<dbReference type="AlphaFoldDB" id="A0A7R9A4S1"/>
<evidence type="ECO:0000256" key="2">
    <source>
        <dbReference type="ARBA" id="ARBA00004606"/>
    </source>
</evidence>
<dbReference type="GO" id="GO:0016263">
    <property type="term" value="F:glycoprotein-N-acetylgalactosamine 3-beta-galactosyltransferase activity"/>
    <property type="evidence" value="ECO:0007669"/>
    <property type="project" value="UniProtKB-EC"/>
</dbReference>
<dbReference type="PANTHER" id="PTHR23033:SF14">
    <property type="entry name" value="GLYCOPROTEIN-N-ACETYLGALACTOSAMINE 3-BETA-GALACTOSYLTRANSFERASE 1-RELATED"/>
    <property type="match status" value="1"/>
</dbReference>
<organism evidence="24">
    <name type="scientific">Darwinula stevensoni</name>
    <dbReference type="NCBI Taxonomy" id="69355"/>
    <lineage>
        <taxon>Eukaryota</taxon>
        <taxon>Metazoa</taxon>
        <taxon>Ecdysozoa</taxon>
        <taxon>Arthropoda</taxon>
        <taxon>Crustacea</taxon>
        <taxon>Oligostraca</taxon>
        <taxon>Ostracoda</taxon>
        <taxon>Podocopa</taxon>
        <taxon>Podocopida</taxon>
        <taxon>Darwinulocopina</taxon>
        <taxon>Darwinuloidea</taxon>
        <taxon>Darwinulidae</taxon>
        <taxon>Darwinula</taxon>
    </lineage>
</organism>
<keyword evidence="10" id="KW-0479">Metal-binding</keyword>
<comment type="subunit">
    <text evidence="5">Homodimer; disulfide-linked.</text>
</comment>